<reference evidence="2 3" key="1">
    <citation type="journal article" date="2019" name="Int. J. Syst. Evol. Microbiol.">
        <title>The Global Catalogue of Microorganisms (GCM) 10K type strain sequencing project: providing services to taxonomists for standard genome sequencing and annotation.</title>
        <authorList>
            <consortium name="The Broad Institute Genomics Platform"/>
            <consortium name="The Broad Institute Genome Sequencing Center for Infectious Disease"/>
            <person name="Wu L."/>
            <person name="Ma J."/>
        </authorList>
    </citation>
    <scope>NUCLEOTIDE SEQUENCE [LARGE SCALE GENOMIC DNA]</scope>
    <source>
        <strain evidence="2 3">JCM 9731</strain>
    </source>
</reference>
<evidence type="ECO:0000313" key="2">
    <source>
        <dbReference type="EMBL" id="GAA0314443.1"/>
    </source>
</evidence>
<name>A0ABN0VQ29_9BACI</name>
<protein>
    <submittedName>
        <fullName evidence="2">Spore germination protein GerPB</fullName>
    </submittedName>
</protein>
<dbReference type="Proteomes" id="UP001500782">
    <property type="component" value="Unassembled WGS sequence"/>
</dbReference>
<evidence type="ECO:0000313" key="3">
    <source>
        <dbReference type="Proteomes" id="UP001500782"/>
    </source>
</evidence>
<evidence type="ECO:0000256" key="1">
    <source>
        <dbReference type="SAM" id="MobiDB-lite"/>
    </source>
</evidence>
<dbReference type="RefSeq" id="WP_343795401.1">
    <property type="nucleotide sequence ID" value="NZ_BAAADJ010000002.1"/>
</dbReference>
<keyword evidence="3" id="KW-1185">Reference proteome</keyword>
<comment type="caution">
    <text evidence="2">The sequence shown here is derived from an EMBL/GenBank/DDBJ whole genome shotgun (WGS) entry which is preliminary data.</text>
</comment>
<proteinExistence type="predicted"/>
<gene>
    <name evidence="2" type="primary">gerPB</name>
    <name evidence="2" type="ORF">GCM10008967_01190</name>
</gene>
<feature type="region of interest" description="Disordered" evidence="1">
    <location>
        <begin position="64"/>
        <end position="87"/>
    </location>
</feature>
<dbReference type="InterPro" id="IPR024255">
    <property type="entry name" value="GerPB"/>
</dbReference>
<accession>A0ABN0VQ29</accession>
<sequence length="87" mass="8700">MKFYIQQSIYINVLRIGSISNSSVLQIGSSGSISSNAYLYNTGGYIGPAPEALGEAGAVGPVGELGGAQAGPPQADTSLVPLGTPTT</sequence>
<dbReference type="EMBL" id="BAAADJ010000002">
    <property type="protein sequence ID" value="GAA0314443.1"/>
    <property type="molecule type" value="Genomic_DNA"/>
</dbReference>
<organism evidence="2 3">
    <name type="scientific">Bacillus carboniphilus</name>
    <dbReference type="NCBI Taxonomy" id="86663"/>
    <lineage>
        <taxon>Bacteria</taxon>
        <taxon>Bacillati</taxon>
        <taxon>Bacillota</taxon>
        <taxon>Bacilli</taxon>
        <taxon>Bacillales</taxon>
        <taxon>Bacillaceae</taxon>
        <taxon>Bacillus</taxon>
    </lineage>
</organism>
<dbReference type="Pfam" id="PF10803">
    <property type="entry name" value="GerPB"/>
    <property type="match status" value="1"/>
</dbReference>